<evidence type="ECO:0000313" key="3">
    <source>
        <dbReference type="Proteomes" id="UP000596387"/>
    </source>
</evidence>
<feature type="transmembrane region" description="Helical" evidence="1">
    <location>
        <begin position="21"/>
        <end position="46"/>
    </location>
</feature>
<gene>
    <name evidence="2" type="ORF">GQA70_16420</name>
</gene>
<keyword evidence="3" id="KW-1185">Reference proteome</keyword>
<protein>
    <submittedName>
        <fullName evidence="2">Uncharacterized protein</fullName>
    </submittedName>
</protein>
<dbReference type="Proteomes" id="UP000596387">
    <property type="component" value="Chromosome"/>
</dbReference>
<evidence type="ECO:0000256" key="1">
    <source>
        <dbReference type="SAM" id="Phobius"/>
    </source>
</evidence>
<dbReference type="EMBL" id="CP047166">
    <property type="protein sequence ID" value="QRF67749.1"/>
    <property type="molecule type" value="Genomic_DNA"/>
</dbReference>
<evidence type="ECO:0000313" key="2">
    <source>
        <dbReference type="EMBL" id="QRF67749.1"/>
    </source>
</evidence>
<name>A0ABX7FDU7_9RHOB</name>
<proteinExistence type="predicted"/>
<sequence>MAETREARPTMPGLYTRSVEGVTPIEIAATSATVLWLALSGGFFLLGDAGAATGGMHFLLILMIVVLPVCLIWVAALAARSARIMRDESARLQASIDALRQAYIAQSQGGKGEPPHPAIMKRLDEIAGAQRNFEATLAMVGGVRTAEQASVSAPPPPRGADDQQMLSLGTPAEAMQPPLSKADFISALHFPETAEDKAGFAALRRALKDRNAAKLIQASQDVLTLLSENSVYMDDLRPDMARPETWRSFAAGARGRAIAGLGGIHDRSAIALTAGRMKEDPIFRDAAHHFLRRFDQQFTSFAEQATDEEITAFSATRTARAFMLLGRVAGTFD</sequence>
<keyword evidence="1" id="KW-0472">Membrane</keyword>
<keyword evidence="1" id="KW-1133">Transmembrane helix</keyword>
<accession>A0ABX7FDU7</accession>
<feature type="transmembrane region" description="Helical" evidence="1">
    <location>
        <begin position="58"/>
        <end position="79"/>
    </location>
</feature>
<reference evidence="2 3" key="1">
    <citation type="submission" date="2019-12" db="EMBL/GenBank/DDBJ databases">
        <title>Complete Genome Sequence of a Quorum-Sensing Bacterium,Rhodobacteraceae bacterium C31, Isolated from a marine microalgae symbiotic bacteria.</title>
        <authorList>
            <person name="Zhang Y."/>
        </authorList>
    </citation>
    <scope>NUCLEOTIDE SEQUENCE [LARGE SCALE GENOMIC DNA]</scope>
    <source>
        <strain evidence="2 3">C31</strain>
    </source>
</reference>
<organism evidence="2 3">
    <name type="scientific">Ponticoccus alexandrii</name>
    <dbReference type="NCBI Taxonomy" id="1943633"/>
    <lineage>
        <taxon>Bacteria</taxon>
        <taxon>Pseudomonadati</taxon>
        <taxon>Pseudomonadota</taxon>
        <taxon>Alphaproteobacteria</taxon>
        <taxon>Rhodobacterales</taxon>
        <taxon>Roseobacteraceae</taxon>
        <taxon>Ponticoccus</taxon>
    </lineage>
</organism>
<keyword evidence="1" id="KW-0812">Transmembrane</keyword>
<dbReference type="RefSeq" id="WP_031321783.1">
    <property type="nucleotide sequence ID" value="NZ_CP047166.1"/>
</dbReference>